<gene>
    <name evidence="1" type="ORF">SAMN05421761_11252</name>
</gene>
<reference evidence="2" key="1">
    <citation type="submission" date="2017-01" db="EMBL/GenBank/DDBJ databases">
        <authorList>
            <person name="Varghese N."/>
            <person name="Submissions S."/>
        </authorList>
    </citation>
    <scope>NUCLEOTIDE SEQUENCE [LARGE SCALE GENOMIC DNA]</scope>
    <source>
        <strain evidence="2">DSM 46698</strain>
    </source>
</reference>
<dbReference type="EMBL" id="FTOP01000012">
    <property type="protein sequence ID" value="SIT02875.1"/>
    <property type="molecule type" value="Genomic_DNA"/>
</dbReference>
<dbReference type="Proteomes" id="UP000186026">
    <property type="component" value="Unassembled WGS sequence"/>
</dbReference>
<name>A0A1N7NWW5_9BACT</name>
<accession>A0A1N7NWW5</accession>
<evidence type="ECO:0000313" key="2">
    <source>
        <dbReference type="Proteomes" id="UP000186026"/>
    </source>
</evidence>
<dbReference type="RefSeq" id="WP_076502210.1">
    <property type="nucleotide sequence ID" value="NZ_FTOP01000012.1"/>
</dbReference>
<dbReference type="STRING" id="529505.SAMN05421761_11252"/>
<evidence type="ECO:0000313" key="1">
    <source>
        <dbReference type="EMBL" id="SIT02875.1"/>
    </source>
</evidence>
<proteinExistence type="predicted"/>
<sequence>MTDREFDLIDELYFVQHYTYLKEVLGWEDEILLSTLQSLFEKEYIKCLKEPDLEIFTKIDLMASGKELYFLATKKGLMNHHAL</sequence>
<keyword evidence="2" id="KW-1185">Reference proteome</keyword>
<dbReference type="AlphaFoldDB" id="A0A1N7NWW5"/>
<dbReference type="OrthoDB" id="981781at2"/>
<protein>
    <submittedName>
        <fullName evidence="1">Uncharacterized protein</fullName>
    </submittedName>
</protein>
<organism evidence="1 2">
    <name type="scientific">Belliella pelovolcani</name>
    <dbReference type="NCBI Taxonomy" id="529505"/>
    <lineage>
        <taxon>Bacteria</taxon>
        <taxon>Pseudomonadati</taxon>
        <taxon>Bacteroidota</taxon>
        <taxon>Cytophagia</taxon>
        <taxon>Cytophagales</taxon>
        <taxon>Cyclobacteriaceae</taxon>
        <taxon>Belliella</taxon>
    </lineage>
</organism>